<dbReference type="PROSITE" id="PS00211">
    <property type="entry name" value="ABC_TRANSPORTER_1"/>
    <property type="match status" value="1"/>
</dbReference>
<comment type="caution">
    <text evidence="12">The sequence shown here is derived from an EMBL/GenBank/DDBJ whole genome shotgun (WGS) entry which is preliminary data.</text>
</comment>
<keyword evidence="9 10" id="KW-0472">Membrane</keyword>
<dbReference type="Pfam" id="PF00005">
    <property type="entry name" value="ABC_tran"/>
    <property type="match status" value="2"/>
</dbReference>
<keyword evidence="5" id="KW-0677">Repeat</keyword>
<feature type="transmembrane region" description="Helical" evidence="10">
    <location>
        <begin position="723"/>
        <end position="747"/>
    </location>
</feature>
<dbReference type="PROSITE" id="PS50893">
    <property type="entry name" value="ABC_TRANSPORTER_2"/>
    <property type="match status" value="2"/>
</dbReference>
<feature type="domain" description="ABC transporter" evidence="11">
    <location>
        <begin position="259"/>
        <end position="495"/>
    </location>
</feature>
<evidence type="ECO:0000256" key="8">
    <source>
        <dbReference type="ARBA" id="ARBA00022989"/>
    </source>
</evidence>
<evidence type="ECO:0000256" key="9">
    <source>
        <dbReference type="ARBA" id="ARBA00023136"/>
    </source>
</evidence>
<dbReference type="InterPro" id="IPR027417">
    <property type="entry name" value="P-loop_NTPase"/>
</dbReference>
<keyword evidence="6" id="KW-0547">Nucleotide-binding</keyword>
<feature type="transmembrane region" description="Helical" evidence="10">
    <location>
        <begin position="605"/>
        <end position="626"/>
    </location>
</feature>
<dbReference type="InterPro" id="IPR050107">
    <property type="entry name" value="ABC_carbohydrate_import_ATPase"/>
</dbReference>
<keyword evidence="4 10" id="KW-0812">Transmembrane</keyword>
<feature type="transmembrane region" description="Helical" evidence="10">
    <location>
        <begin position="551"/>
        <end position="573"/>
    </location>
</feature>
<feature type="transmembrane region" description="Helical" evidence="10">
    <location>
        <begin position="671"/>
        <end position="693"/>
    </location>
</feature>
<comment type="subcellular location">
    <subcellularLocation>
        <location evidence="1">Cell membrane</location>
        <topology evidence="1">Multi-pass membrane protein</topology>
    </subcellularLocation>
</comment>
<feature type="transmembrane region" description="Helical" evidence="10">
    <location>
        <begin position="779"/>
        <end position="798"/>
    </location>
</feature>
<dbReference type="Pfam" id="PF02653">
    <property type="entry name" value="BPD_transp_2"/>
    <property type="match status" value="1"/>
</dbReference>
<dbReference type="GO" id="GO:0016887">
    <property type="term" value="F:ATP hydrolysis activity"/>
    <property type="evidence" value="ECO:0007669"/>
    <property type="project" value="InterPro"/>
</dbReference>
<dbReference type="PANTHER" id="PTHR43790">
    <property type="entry name" value="CARBOHYDRATE TRANSPORT ATP-BINDING PROTEIN MG119-RELATED"/>
    <property type="match status" value="1"/>
</dbReference>
<evidence type="ECO:0000256" key="6">
    <source>
        <dbReference type="ARBA" id="ARBA00022741"/>
    </source>
</evidence>
<evidence type="ECO:0000313" key="12">
    <source>
        <dbReference type="EMBL" id="MBO1901517.1"/>
    </source>
</evidence>
<reference evidence="12" key="1">
    <citation type="submission" date="2021-03" db="EMBL/GenBank/DDBJ databases">
        <title>Leucobacter chromiisoli sp. nov., isolated from chromium-containing soil of chemical plant.</title>
        <authorList>
            <person name="Xu Z."/>
        </authorList>
    </citation>
    <scope>NUCLEOTIDE SEQUENCE</scope>
    <source>
        <strain evidence="12">S27</strain>
    </source>
</reference>
<evidence type="ECO:0000259" key="11">
    <source>
        <dbReference type="PROSITE" id="PS50893"/>
    </source>
</evidence>
<evidence type="ECO:0000256" key="10">
    <source>
        <dbReference type="SAM" id="Phobius"/>
    </source>
</evidence>
<sequence>MQQSDANPQTPVMSLHEIDKSFSGVPALTDVSLNIYPGEVHALLGENGAGKSTLMNVATGSLKPDGGSIVVDGEVFEALDPTQATALGIAIVHQHPAVLPDLTVLENLRVALPPSVFSGRPVGQVVDELLGRVRLDVHPADRVENLSVAQKHLLEIAKALALHPKILVLDEPTAPLGSESVEMLFDLVAEWTSEGTAIVYITHRMAEVRQLAQRVTVLRDGQVARADASIADVTDEDMLALIVGRRLASAFPDKRSGGSDEFNLVVDNLSGNGIQGISFSARPGEIIGIAGVVGNGQEELMRTLAGLAPHDGRVVIGGREMSSGDLLRASEYMPADRHHEGLIMRLTVRENAAISALKRFRKGPLLSRRREVEIVTDQLRALAVKAPSLDADVSSLSGGNQQKVVMARTVLGEPKLVLAHEPTQGVDVGARAELYRIIREISAQGTPVIVASSDAKELEGLCDRVIVLSRGQLVVELTGDEIQEERMVHTAVTSRTESLRTVVKTRSGSSRLSRFLQGDYAPVVLLGAVILGLAAYILAQNDKYLNAFNVSSILTLTAALGFIALGQTLVLLLGGIDMSVGPLAGLLVVIASFHFSGGAQLGSMLLGLAAMILVSVATGLVNGLLIRYLKFTAIAATLAMYFALQGFSFILRPTPGGNIDRAVSDIIQFKILDMVPVAFLLLIALTVGLEFALKRSRWGWRLRAAGSDEANARRVGVRINRTVISAYVLGSLLTFLGALMLMAQLGVGDASQGVNYTLTSVTAVVLGGTSLFGGRGTFVGSLLGSLLLVQVLNAMFFLKLDQAWQYYLQGLMILVAAVVYSVVRARVKQRVAA</sequence>
<dbReference type="EMBL" id="JAGDYM010000005">
    <property type="protein sequence ID" value="MBO1901517.1"/>
    <property type="molecule type" value="Genomic_DNA"/>
</dbReference>
<name>A0A939MMH6_9MICO</name>
<dbReference type="Proteomes" id="UP000664382">
    <property type="component" value="Unassembled WGS sequence"/>
</dbReference>
<dbReference type="InterPro" id="IPR001851">
    <property type="entry name" value="ABC_transp_permease"/>
</dbReference>
<evidence type="ECO:0000256" key="5">
    <source>
        <dbReference type="ARBA" id="ARBA00022737"/>
    </source>
</evidence>
<protein>
    <submittedName>
        <fullName evidence="12">ATP-binding cassette domain-containing protein</fullName>
    </submittedName>
</protein>
<evidence type="ECO:0000256" key="7">
    <source>
        <dbReference type="ARBA" id="ARBA00022840"/>
    </source>
</evidence>
<dbReference type="InterPro" id="IPR017871">
    <property type="entry name" value="ABC_transporter-like_CS"/>
</dbReference>
<organism evidence="12 13">
    <name type="scientific">Leucobacter weissii</name>
    <dbReference type="NCBI Taxonomy" id="1983706"/>
    <lineage>
        <taxon>Bacteria</taxon>
        <taxon>Bacillati</taxon>
        <taxon>Actinomycetota</taxon>
        <taxon>Actinomycetes</taxon>
        <taxon>Micrococcales</taxon>
        <taxon>Microbacteriaceae</taxon>
        <taxon>Leucobacter</taxon>
    </lineage>
</organism>
<gene>
    <name evidence="12" type="ORF">J4H92_06085</name>
</gene>
<dbReference type="InterPro" id="IPR003439">
    <property type="entry name" value="ABC_transporter-like_ATP-bd"/>
</dbReference>
<feature type="transmembrane region" description="Helical" evidence="10">
    <location>
        <begin position="753"/>
        <end position="772"/>
    </location>
</feature>
<dbReference type="InterPro" id="IPR003593">
    <property type="entry name" value="AAA+_ATPase"/>
</dbReference>
<proteinExistence type="predicted"/>
<dbReference type="GO" id="GO:0005886">
    <property type="term" value="C:plasma membrane"/>
    <property type="evidence" value="ECO:0007669"/>
    <property type="project" value="UniProtKB-SubCell"/>
</dbReference>
<feature type="transmembrane region" description="Helical" evidence="10">
    <location>
        <begin position="804"/>
        <end position="823"/>
    </location>
</feature>
<dbReference type="PANTHER" id="PTHR43790:SF9">
    <property type="entry name" value="GALACTOFURANOSE TRANSPORTER ATP-BINDING PROTEIN YTFR"/>
    <property type="match status" value="1"/>
</dbReference>
<dbReference type="CDD" id="cd03216">
    <property type="entry name" value="ABC_Carb_Monos_I"/>
    <property type="match status" value="1"/>
</dbReference>
<dbReference type="GO" id="GO:0022857">
    <property type="term" value="F:transmembrane transporter activity"/>
    <property type="evidence" value="ECO:0007669"/>
    <property type="project" value="InterPro"/>
</dbReference>
<evidence type="ECO:0000256" key="2">
    <source>
        <dbReference type="ARBA" id="ARBA00022448"/>
    </source>
</evidence>
<dbReference type="CDD" id="cd06579">
    <property type="entry name" value="TM_PBP1_transp_AraH_like"/>
    <property type="match status" value="1"/>
</dbReference>
<evidence type="ECO:0000256" key="4">
    <source>
        <dbReference type="ARBA" id="ARBA00022692"/>
    </source>
</evidence>
<dbReference type="SUPFAM" id="SSF52540">
    <property type="entry name" value="P-loop containing nucleoside triphosphate hydrolases"/>
    <property type="match status" value="2"/>
</dbReference>
<keyword evidence="7 12" id="KW-0067">ATP-binding</keyword>
<accession>A0A939MMH6</accession>
<dbReference type="GO" id="GO:0005524">
    <property type="term" value="F:ATP binding"/>
    <property type="evidence" value="ECO:0007669"/>
    <property type="project" value="UniProtKB-KW"/>
</dbReference>
<keyword evidence="8 10" id="KW-1133">Transmembrane helix</keyword>
<evidence type="ECO:0000313" key="13">
    <source>
        <dbReference type="Proteomes" id="UP000664382"/>
    </source>
</evidence>
<dbReference type="Gene3D" id="3.40.50.300">
    <property type="entry name" value="P-loop containing nucleotide triphosphate hydrolases"/>
    <property type="match status" value="2"/>
</dbReference>
<dbReference type="SMART" id="SM00382">
    <property type="entry name" value="AAA"/>
    <property type="match status" value="2"/>
</dbReference>
<dbReference type="CDD" id="cd03215">
    <property type="entry name" value="ABC_Carb_Monos_II"/>
    <property type="match status" value="1"/>
</dbReference>
<feature type="transmembrane region" description="Helical" evidence="10">
    <location>
        <begin position="633"/>
        <end position="651"/>
    </location>
</feature>
<keyword evidence="2" id="KW-0813">Transport</keyword>
<feature type="transmembrane region" description="Helical" evidence="10">
    <location>
        <begin position="520"/>
        <end position="539"/>
    </location>
</feature>
<feature type="domain" description="ABC transporter" evidence="11">
    <location>
        <begin position="13"/>
        <end position="245"/>
    </location>
</feature>
<dbReference type="AlphaFoldDB" id="A0A939MMH6"/>
<evidence type="ECO:0000256" key="1">
    <source>
        <dbReference type="ARBA" id="ARBA00004651"/>
    </source>
</evidence>
<evidence type="ECO:0000256" key="3">
    <source>
        <dbReference type="ARBA" id="ARBA00022475"/>
    </source>
</evidence>
<keyword evidence="3" id="KW-1003">Cell membrane</keyword>
<dbReference type="RefSeq" id="WP_208097163.1">
    <property type="nucleotide sequence ID" value="NZ_JAGDYM010000005.1"/>
</dbReference>
<keyword evidence="13" id="KW-1185">Reference proteome</keyword>